<evidence type="ECO:0000313" key="2">
    <source>
        <dbReference type="EMBL" id="RQW75332.1"/>
    </source>
</evidence>
<accession>A0A3N9US19</accession>
<dbReference type="RefSeq" id="WP_124763634.1">
    <property type="nucleotide sequence ID" value="NZ_JAFBDY010000003.1"/>
</dbReference>
<dbReference type="EMBL" id="RRCT01000004">
    <property type="protein sequence ID" value="RQW75332.1"/>
    <property type="molecule type" value="Genomic_DNA"/>
</dbReference>
<evidence type="ECO:0000313" key="3">
    <source>
        <dbReference type="Proteomes" id="UP000274033"/>
    </source>
</evidence>
<dbReference type="Proteomes" id="UP000274033">
    <property type="component" value="Unassembled WGS sequence"/>
</dbReference>
<feature type="transmembrane region" description="Helical" evidence="1">
    <location>
        <begin position="189"/>
        <end position="210"/>
    </location>
</feature>
<keyword evidence="1" id="KW-1133">Transmembrane helix</keyword>
<protein>
    <submittedName>
        <fullName evidence="2">GntP family permease</fullName>
    </submittedName>
</protein>
<dbReference type="AlphaFoldDB" id="A0A3N9US19"/>
<reference evidence="2 3" key="1">
    <citation type="journal article" date="2013" name="J. Microbiol.">
        <title>Lysinibacillus chungkukjangi sp. nov., isolated from Chungkukjang, Korean fermented soybean food.</title>
        <authorList>
            <person name="Kim S.J."/>
            <person name="Jang Y.H."/>
            <person name="Hamada M."/>
            <person name="Ahn J.H."/>
            <person name="Weon H.Y."/>
            <person name="Suzuki K."/>
            <person name="Whang K.S."/>
            <person name="Kwon S.W."/>
        </authorList>
    </citation>
    <scope>NUCLEOTIDE SEQUENCE [LARGE SCALE GENOMIC DNA]</scope>
    <source>
        <strain evidence="2 3">MCCC 1A12701</strain>
    </source>
</reference>
<dbReference type="PANTHER" id="PTHR30354:SF7">
    <property type="entry name" value="BLL7963 PROTEIN"/>
    <property type="match status" value="1"/>
</dbReference>
<feature type="transmembrane region" description="Helical" evidence="1">
    <location>
        <begin position="110"/>
        <end position="137"/>
    </location>
</feature>
<keyword evidence="1" id="KW-0472">Membrane</keyword>
<organism evidence="2 3">
    <name type="scientific">Lysinibacillus composti</name>
    <dbReference type="NCBI Taxonomy" id="720633"/>
    <lineage>
        <taxon>Bacteria</taxon>
        <taxon>Bacillati</taxon>
        <taxon>Bacillota</taxon>
        <taxon>Bacilli</taxon>
        <taxon>Bacillales</taxon>
        <taxon>Bacillaceae</taxon>
        <taxon>Lysinibacillus</taxon>
    </lineage>
</organism>
<keyword evidence="3" id="KW-1185">Reference proteome</keyword>
<dbReference type="Pfam" id="PF02447">
    <property type="entry name" value="GntP_permease"/>
    <property type="match status" value="1"/>
</dbReference>
<feature type="transmembrane region" description="Helical" evidence="1">
    <location>
        <begin position="338"/>
        <end position="356"/>
    </location>
</feature>
<feature type="transmembrane region" description="Helical" evidence="1">
    <location>
        <begin position="6"/>
        <end position="24"/>
    </location>
</feature>
<keyword evidence="1" id="KW-0812">Transmembrane</keyword>
<evidence type="ECO:0000256" key="1">
    <source>
        <dbReference type="SAM" id="Phobius"/>
    </source>
</evidence>
<dbReference type="PANTHER" id="PTHR30354">
    <property type="entry name" value="GNT FAMILY GLUCONATE TRANSPORTER"/>
    <property type="match status" value="1"/>
</dbReference>
<feature type="transmembrane region" description="Helical" evidence="1">
    <location>
        <begin position="68"/>
        <end position="89"/>
    </location>
</feature>
<name>A0A3N9US19_9BACI</name>
<dbReference type="GO" id="GO:0015128">
    <property type="term" value="F:gluconate transmembrane transporter activity"/>
    <property type="evidence" value="ECO:0007669"/>
    <property type="project" value="InterPro"/>
</dbReference>
<feature type="transmembrane region" description="Helical" evidence="1">
    <location>
        <begin position="266"/>
        <end position="287"/>
    </location>
</feature>
<gene>
    <name evidence="2" type="ORF">EBB45_06160</name>
</gene>
<dbReference type="GO" id="GO:0005886">
    <property type="term" value="C:plasma membrane"/>
    <property type="evidence" value="ECO:0007669"/>
    <property type="project" value="TreeGrafter"/>
</dbReference>
<feature type="transmembrane region" description="Helical" evidence="1">
    <location>
        <begin position="416"/>
        <end position="441"/>
    </location>
</feature>
<proteinExistence type="predicted"/>
<sequence>MDFSVVMSMIGLIGGLFLLIWLTLKGVNIIIVGPASALFVAVFSGMPLFPQLAEEGAANFVTNYMSGFTGFIMSWYLMFLLGAVFGKVMEDSGAADAVAQFIVDKLGMKYATLSIVIACAILTYGGVSLFVVAFAVYPMAISLFKQADLPRRFIPGTLALGSVTFTMTSAGSPEIQNWIPMDYLETTPYAGWEVSLIVAAFMAIFGYWWLKRIIRKAVENGERFVARETDPTHDSSRVLPNPIYSFIPLIVVLVISFIFHDSLKQSALILALLGGIIATFIVSWKYFKNPWDAVSQGTIGAIIAIGNTAAVVGFGGVAKAVPAFTFAVDAMTNIPGSPLIGAAVAVSVIAGMTGSASGGQTIALPLIAPGYVDAGVNQEALHRVVAISSGALDSLPHNGYVVTTIQSICGEKHKDAYWAVAATTVATPVIGVVIAIILFSLGLGL</sequence>
<dbReference type="InterPro" id="IPR003474">
    <property type="entry name" value="Glcn_transporter"/>
</dbReference>
<dbReference type="OrthoDB" id="86125at2"/>
<feature type="transmembrane region" description="Helical" evidence="1">
    <location>
        <begin position="299"/>
        <end position="318"/>
    </location>
</feature>
<feature type="transmembrane region" description="Helical" evidence="1">
    <location>
        <begin position="243"/>
        <end position="260"/>
    </location>
</feature>
<comment type="caution">
    <text evidence="2">The sequence shown here is derived from an EMBL/GenBank/DDBJ whole genome shotgun (WGS) entry which is preliminary data.</text>
</comment>
<feature type="transmembrane region" description="Helical" evidence="1">
    <location>
        <begin position="29"/>
        <end position="48"/>
    </location>
</feature>